<reference evidence="1" key="1">
    <citation type="submission" date="2022-10" db="EMBL/GenBank/DDBJ databases">
        <title>Vagococcus sp. isolated from poultry meat.</title>
        <authorList>
            <person name="Johansson P."/>
            <person name="Bjorkroth J."/>
        </authorList>
    </citation>
    <scope>NUCLEOTIDE SEQUENCE</scope>
    <source>
        <strain evidence="1">PNs007</strain>
    </source>
</reference>
<dbReference type="Pfam" id="PF16067">
    <property type="entry name" value="DUF4809"/>
    <property type="match status" value="1"/>
</dbReference>
<keyword evidence="2" id="KW-1185">Reference proteome</keyword>
<dbReference type="InterPro" id="IPR032080">
    <property type="entry name" value="DUF4809"/>
</dbReference>
<comment type="caution">
    <text evidence="1">The sequence shown here is derived from an EMBL/GenBank/DDBJ whole genome shotgun (WGS) entry which is preliminary data.</text>
</comment>
<dbReference type="RefSeq" id="WP_275470869.1">
    <property type="nucleotide sequence ID" value="NZ_JAPDSH010000002.1"/>
</dbReference>
<name>A0ABT5WZM4_9ENTE</name>
<proteinExistence type="predicted"/>
<sequence length="130" mass="14357">MKEVAITSTIDLTNGGCNACGTVESVIFSLDLDGKEIVLDGLTVSSMVMGLVLNEGWSQEYKVMMMDEYTVFSKSGKEVKLVEEYDQLTYSSAEKSISSKNVISDNDELFSKVNGILQELFESEGYTFTM</sequence>
<evidence type="ECO:0000313" key="1">
    <source>
        <dbReference type="EMBL" id="MDF0479213.1"/>
    </source>
</evidence>
<accession>A0ABT5WZM4</accession>
<organism evidence="1 2">
    <name type="scientific">Vagococcus proximus</name>
    <dbReference type="NCBI Taxonomy" id="2991417"/>
    <lineage>
        <taxon>Bacteria</taxon>
        <taxon>Bacillati</taxon>
        <taxon>Bacillota</taxon>
        <taxon>Bacilli</taxon>
        <taxon>Lactobacillales</taxon>
        <taxon>Enterococcaceae</taxon>
        <taxon>Vagococcus</taxon>
    </lineage>
</organism>
<dbReference type="EMBL" id="JAPDSH010000002">
    <property type="protein sequence ID" value="MDF0479213.1"/>
    <property type="molecule type" value="Genomic_DNA"/>
</dbReference>
<evidence type="ECO:0000313" key="2">
    <source>
        <dbReference type="Proteomes" id="UP001147148"/>
    </source>
</evidence>
<dbReference type="Proteomes" id="UP001147148">
    <property type="component" value="Unassembled WGS sequence"/>
</dbReference>
<protein>
    <submittedName>
        <fullName evidence="1">DUF4809 family protein</fullName>
    </submittedName>
</protein>
<gene>
    <name evidence="1" type="ORF">OL233_02835</name>
</gene>